<keyword evidence="2" id="KW-1185">Reference proteome</keyword>
<name>A0A8J3G7T9_9BACT</name>
<sequence length="140" mass="16357">MSHRPESFNISPDLLVTRRETEIIDLLVDHKEMPEDFDKDHVRSFFNGNDFHLVIYFHQEEDRGFQMFVVNDFSVHVDELHLLRELFVQLIKQGYSPATLSKAHYRVDDLIHMARTLRAVMHGPGSLPNDHFPPGSFLNS</sequence>
<dbReference type="AlphaFoldDB" id="A0A8J3G7T9"/>
<comment type="caution">
    <text evidence="1">The sequence shown here is derived from an EMBL/GenBank/DDBJ whole genome shotgun (WGS) entry which is preliminary data.</text>
</comment>
<gene>
    <name evidence="1" type="ORF">GCM10007390_10780</name>
</gene>
<protein>
    <submittedName>
        <fullName evidence="1">Uncharacterized protein</fullName>
    </submittedName>
</protein>
<dbReference type="RefSeq" id="WP_189563308.1">
    <property type="nucleotide sequence ID" value="NZ_BMXF01000001.1"/>
</dbReference>
<evidence type="ECO:0000313" key="2">
    <source>
        <dbReference type="Proteomes" id="UP000598271"/>
    </source>
</evidence>
<dbReference type="EMBL" id="BMXF01000001">
    <property type="protein sequence ID" value="GHB58987.1"/>
    <property type="molecule type" value="Genomic_DNA"/>
</dbReference>
<dbReference type="Proteomes" id="UP000598271">
    <property type="component" value="Unassembled WGS sequence"/>
</dbReference>
<organism evidence="1 2">
    <name type="scientific">Persicitalea jodogahamensis</name>
    <dbReference type="NCBI Taxonomy" id="402147"/>
    <lineage>
        <taxon>Bacteria</taxon>
        <taxon>Pseudomonadati</taxon>
        <taxon>Bacteroidota</taxon>
        <taxon>Cytophagia</taxon>
        <taxon>Cytophagales</taxon>
        <taxon>Spirosomataceae</taxon>
        <taxon>Persicitalea</taxon>
    </lineage>
</organism>
<evidence type="ECO:0000313" key="1">
    <source>
        <dbReference type="EMBL" id="GHB58987.1"/>
    </source>
</evidence>
<accession>A0A8J3G7T9</accession>
<reference evidence="1 2" key="1">
    <citation type="journal article" date="2014" name="Int. J. Syst. Evol. Microbiol.">
        <title>Complete genome sequence of Corynebacterium casei LMG S-19264T (=DSM 44701T), isolated from a smear-ripened cheese.</title>
        <authorList>
            <consortium name="US DOE Joint Genome Institute (JGI-PGF)"/>
            <person name="Walter F."/>
            <person name="Albersmeier A."/>
            <person name="Kalinowski J."/>
            <person name="Ruckert C."/>
        </authorList>
    </citation>
    <scope>NUCLEOTIDE SEQUENCE [LARGE SCALE GENOMIC DNA]</scope>
    <source>
        <strain evidence="1 2">KCTC 12866</strain>
    </source>
</reference>
<proteinExistence type="predicted"/>